<gene>
    <name evidence="1" type="ORF">RMCT_3377</name>
</gene>
<dbReference type="Proteomes" id="UP000069654">
    <property type="component" value="Unassembled WGS sequence"/>
</dbReference>
<proteinExistence type="predicted"/>
<comment type="caution">
    <text evidence="1">The sequence shown here is derived from an EMBL/GenBank/DDBJ whole genome shotgun (WGS) entry which is preliminary data.</text>
</comment>
<reference evidence="2" key="2">
    <citation type="submission" date="2016-02" db="EMBL/GenBank/DDBJ databases">
        <title>Draft genome sequence of five rapidly growing Mycobacterium species.</title>
        <authorList>
            <person name="Katahira K."/>
            <person name="Gotou Y."/>
            <person name="Iida K."/>
            <person name="Ogura Y."/>
            <person name="Hayashi T."/>
        </authorList>
    </citation>
    <scope>NUCLEOTIDE SEQUENCE [LARGE SCALE GENOMIC DNA]</scope>
    <source>
        <strain evidence="2">JCM6362</strain>
    </source>
</reference>
<dbReference type="OMA" id="RTKMMWW"/>
<accession>A0A100XHC8</accession>
<protein>
    <submittedName>
        <fullName evidence="1">Uncharacterized protein</fullName>
    </submittedName>
</protein>
<sequence length="250" mass="27413">MTSAAQLDGDTFGEYALPTGISWWDPDAECTLVMSQPALDRELWLDYLDGAARSYRKYGAEKALDLEAVKPGWDTSVFFAAVDRDGCVIGGLRATRPLRSADESHAVVEWAGQPGESAVRKMITDRLPFGVVEMKSAWADGDRDRSPLLADVLARTAYPTMTVLNVQFLMATAASHVLGRWRSSGGVVASRIPATPYPDDRYRTKMMWWDRSNFINYATPEQAAKMVAEMSSLSALLDAHRDVAAAAGTQ</sequence>
<organism evidence="1 2">
    <name type="scientific">Mycolicibacterium thermoresistibile</name>
    <name type="common">Mycobacterium thermoresistibile</name>
    <dbReference type="NCBI Taxonomy" id="1797"/>
    <lineage>
        <taxon>Bacteria</taxon>
        <taxon>Bacillati</taxon>
        <taxon>Actinomycetota</taxon>
        <taxon>Actinomycetes</taxon>
        <taxon>Mycobacteriales</taxon>
        <taxon>Mycobacteriaceae</taxon>
        <taxon>Mycolicibacterium</taxon>
    </lineage>
</organism>
<reference evidence="1 2" key="1">
    <citation type="journal article" date="2016" name="Genome Announc.">
        <title>Draft Genome Sequences of Five Rapidly Growing Mycobacterium Species, M. thermoresistibile, M. fortuitum subsp. acetamidolyticum, M. canariasense, M. brisbanense, and M. novocastrense.</title>
        <authorList>
            <person name="Katahira K."/>
            <person name="Ogura Y."/>
            <person name="Gotoh Y."/>
            <person name="Hayashi T."/>
        </authorList>
    </citation>
    <scope>NUCLEOTIDE SEQUENCE [LARGE SCALE GENOMIC DNA]</scope>
    <source>
        <strain evidence="1 2">JCM6362</strain>
    </source>
</reference>
<name>A0A100XHC8_MYCTH</name>
<dbReference type="RefSeq" id="WP_003927285.1">
    <property type="nucleotide sequence ID" value="NZ_BCTB01000044.1"/>
</dbReference>
<evidence type="ECO:0000313" key="1">
    <source>
        <dbReference type="EMBL" id="GAT16408.1"/>
    </source>
</evidence>
<dbReference type="STRING" id="1797.RMCT_3377"/>
<dbReference type="EMBL" id="BCTB01000044">
    <property type="protein sequence ID" value="GAT16408.1"/>
    <property type="molecule type" value="Genomic_DNA"/>
</dbReference>
<dbReference type="AlphaFoldDB" id="A0A100XHC8"/>
<evidence type="ECO:0000313" key="2">
    <source>
        <dbReference type="Proteomes" id="UP000069654"/>
    </source>
</evidence>